<dbReference type="Pfam" id="PF13911">
    <property type="entry name" value="AhpC-TSA_2"/>
    <property type="match status" value="1"/>
</dbReference>
<name>A0ABW1ZQE0_9DEIO</name>
<comment type="caution">
    <text evidence="1">The sequence shown here is derived from an EMBL/GenBank/DDBJ whole genome shotgun (WGS) entry which is preliminary data.</text>
</comment>
<dbReference type="EMBL" id="JBHSWB010000002">
    <property type="protein sequence ID" value="MFC6662556.1"/>
    <property type="molecule type" value="Genomic_DNA"/>
</dbReference>
<dbReference type="SUPFAM" id="SSF52833">
    <property type="entry name" value="Thioredoxin-like"/>
    <property type="match status" value="1"/>
</dbReference>
<keyword evidence="2" id="KW-1185">Reference proteome</keyword>
<dbReference type="Gene3D" id="3.40.30.10">
    <property type="entry name" value="Glutaredoxin"/>
    <property type="match status" value="1"/>
</dbReference>
<reference evidence="2" key="1">
    <citation type="journal article" date="2019" name="Int. J. Syst. Evol. Microbiol.">
        <title>The Global Catalogue of Microorganisms (GCM) 10K type strain sequencing project: providing services to taxonomists for standard genome sequencing and annotation.</title>
        <authorList>
            <consortium name="The Broad Institute Genomics Platform"/>
            <consortium name="The Broad Institute Genome Sequencing Center for Infectious Disease"/>
            <person name="Wu L."/>
            <person name="Ma J."/>
        </authorList>
    </citation>
    <scope>NUCLEOTIDE SEQUENCE [LARGE SCALE GENOMIC DNA]</scope>
    <source>
        <strain evidence="2">CCUG 63830</strain>
    </source>
</reference>
<evidence type="ECO:0000313" key="2">
    <source>
        <dbReference type="Proteomes" id="UP001596317"/>
    </source>
</evidence>
<gene>
    <name evidence="1" type="ORF">ACFP90_21100</name>
</gene>
<sequence>MRLSSLRGGRVWLSFNRQSTCAICNPHHAAVIAVQPGLRAAGVQTVSIWGSSVADLAGGIGRQHPPYAVLADPGDVTYDRYGLHRSLSGTLDPRNVATMVKGFRMMGAKALKSDGELLRMPAEFLIEPDGRVSRAHYAAFGADFLPLEDVLAWAQS</sequence>
<proteinExistence type="predicted"/>
<dbReference type="Proteomes" id="UP001596317">
    <property type="component" value="Unassembled WGS sequence"/>
</dbReference>
<dbReference type="RefSeq" id="WP_380058533.1">
    <property type="nucleotide sequence ID" value="NZ_JBHSWB010000002.1"/>
</dbReference>
<evidence type="ECO:0000313" key="1">
    <source>
        <dbReference type="EMBL" id="MFC6662556.1"/>
    </source>
</evidence>
<dbReference type="InterPro" id="IPR036249">
    <property type="entry name" value="Thioredoxin-like_sf"/>
</dbReference>
<protein>
    <submittedName>
        <fullName evidence="1">AhpC/TSA family protein</fullName>
    </submittedName>
</protein>
<dbReference type="InterPro" id="IPR032801">
    <property type="entry name" value="PXL2A/B/C"/>
</dbReference>
<organism evidence="1 2">
    <name type="scientific">Deinococcus multiflagellatus</name>
    <dbReference type="NCBI Taxonomy" id="1656887"/>
    <lineage>
        <taxon>Bacteria</taxon>
        <taxon>Thermotogati</taxon>
        <taxon>Deinococcota</taxon>
        <taxon>Deinococci</taxon>
        <taxon>Deinococcales</taxon>
        <taxon>Deinococcaceae</taxon>
        <taxon>Deinococcus</taxon>
    </lineage>
</organism>
<accession>A0ABW1ZQE0</accession>